<evidence type="ECO:0000256" key="6">
    <source>
        <dbReference type="ARBA" id="ARBA00022833"/>
    </source>
</evidence>
<name>A0AAQ4DZ89_AMBAM</name>
<dbReference type="Gene3D" id="1.10.1380.10">
    <property type="entry name" value="Neutral endopeptidase , domain2"/>
    <property type="match status" value="1"/>
</dbReference>
<dbReference type="GO" id="GO:0016485">
    <property type="term" value="P:protein processing"/>
    <property type="evidence" value="ECO:0007669"/>
    <property type="project" value="TreeGrafter"/>
</dbReference>
<evidence type="ECO:0000259" key="9">
    <source>
        <dbReference type="Pfam" id="PF05649"/>
    </source>
</evidence>
<evidence type="ECO:0000313" key="11">
    <source>
        <dbReference type="Proteomes" id="UP001321473"/>
    </source>
</evidence>
<evidence type="ECO:0000256" key="5">
    <source>
        <dbReference type="ARBA" id="ARBA00022801"/>
    </source>
</evidence>
<comment type="cofactor">
    <cofactor evidence="1">
        <name>Zn(2+)</name>
        <dbReference type="ChEBI" id="CHEBI:29105"/>
    </cofactor>
</comment>
<dbReference type="PANTHER" id="PTHR11733">
    <property type="entry name" value="ZINC METALLOPROTEASE FAMILY M13 NEPRILYSIN-RELATED"/>
    <property type="match status" value="1"/>
</dbReference>
<feature type="domain" description="Peptidase M13 C-terminal" evidence="8">
    <location>
        <begin position="346"/>
        <end position="438"/>
    </location>
</feature>
<dbReference type="Gene3D" id="3.40.390.10">
    <property type="entry name" value="Collagenase (Catalytic Domain)"/>
    <property type="match status" value="2"/>
</dbReference>
<accession>A0AAQ4DZ89</accession>
<proteinExistence type="inferred from homology"/>
<feature type="domain" description="Peptidase M13 N-terminal" evidence="9">
    <location>
        <begin position="67"/>
        <end position="227"/>
    </location>
</feature>
<dbReference type="PANTHER" id="PTHR11733:SF167">
    <property type="entry name" value="FI17812P1-RELATED"/>
    <property type="match status" value="1"/>
</dbReference>
<dbReference type="InterPro" id="IPR042089">
    <property type="entry name" value="Peptidase_M13_dom_2"/>
</dbReference>
<evidence type="ECO:0000256" key="2">
    <source>
        <dbReference type="ARBA" id="ARBA00007357"/>
    </source>
</evidence>
<keyword evidence="4" id="KW-0479">Metal-binding</keyword>
<dbReference type="Proteomes" id="UP001321473">
    <property type="component" value="Unassembled WGS sequence"/>
</dbReference>
<dbReference type="InterPro" id="IPR000718">
    <property type="entry name" value="Peptidase_M13"/>
</dbReference>
<evidence type="ECO:0000256" key="4">
    <source>
        <dbReference type="ARBA" id="ARBA00022723"/>
    </source>
</evidence>
<dbReference type="InterPro" id="IPR024079">
    <property type="entry name" value="MetalloPept_cat_dom_sf"/>
</dbReference>
<dbReference type="Pfam" id="PF01431">
    <property type="entry name" value="Peptidase_M13"/>
    <property type="match status" value="1"/>
</dbReference>
<dbReference type="AlphaFoldDB" id="A0AAQ4DZ89"/>
<dbReference type="Pfam" id="PF05649">
    <property type="entry name" value="Peptidase_M13_N"/>
    <property type="match status" value="1"/>
</dbReference>
<dbReference type="GO" id="GO:0004222">
    <property type="term" value="F:metalloendopeptidase activity"/>
    <property type="evidence" value="ECO:0007669"/>
    <property type="project" value="InterPro"/>
</dbReference>
<dbReference type="SUPFAM" id="SSF55486">
    <property type="entry name" value="Metalloproteases ('zincins'), catalytic domain"/>
    <property type="match status" value="1"/>
</dbReference>
<dbReference type="GO" id="GO:0005886">
    <property type="term" value="C:plasma membrane"/>
    <property type="evidence" value="ECO:0007669"/>
    <property type="project" value="TreeGrafter"/>
</dbReference>
<dbReference type="GO" id="GO:0046872">
    <property type="term" value="F:metal ion binding"/>
    <property type="evidence" value="ECO:0007669"/>
    <property type="project" value="UniProtKB-KW"/>
</dbReference>
<evidence type="ECO:0008006" key="12">
    <source>
        <dbReference type="Google" id="ProtNLM"/>
    </source>
</evidence>
<keyword evidence="11" id="KW-1185">Reference proteome</keyword>
<reference evidence="10 11" key="1">
    <citation type="journal article" date="2023" name="Arcadia Sci">
        <title>De novo assembly of a long-read Amblyomma americanum tick genome.</title>
        <authorList>
            <person name="Chou S."/>
            <person name="Poskanzer K.E."/>
            <person name="Rollins M."/>
            <person name="Thuy-Boun P.S."/>
        </authorList>
    </citation>
    <scope>NUCLEOTIDE SEQUENCE [LARGE SCALE GENOMIC DNA]</scope>
    <source>
        <strain evidence="10">F_SG_1</strain>
        <tissue evidence="10">Salivary glands</tissue>
    </source>
</reference>
<evidence type="ECO:0000256" key="7">
    <source>
        <dbReference type="ARBA" id="ARBA00023049"/>
    </source>
</evidence>
<organism evidence="10 11">
    <name type="scientific">Amblyomma americanum</name>
    <name type="common">Lone star tick</name>
    <dbReference type="NCBI Taxonomy" id="6943"/>
    <lineage>
        <taxon>Eukaryota</taxon>
        <taxon>Metazoa</taxon>
        <taxon>Ecdysozoa</taxon>
        <taxon>Arthropoda</taxon>
        <taxon>Chelicerata</taxon>
        <taxon>Arachnida</taxon>
        <taxon>Acari</taxon>
        <taxon>Parasitiformes</taxon>
        <taxon>Ixodida</taxon>
        <taxon>Ixodoidea</taxon>
        <taxon>Ixodidae</taxon>
        <taxon>Amblyomminae</taxon>
        <taxon>Amblyomma</taxon>
    </lineage>
</organism>
<keyword evidence="7" id="KW-0482">Metalloprotease</keyword>
<dbReference type="InterPro" id="IPR008753">
    <property type="entry name" value="Peptidase_M13_N"/>
</dbReference>
<protein>
    <recommendedName>
        <fullName evidence="12">M13 family peptidase</fullName>
    </recommendedName>
</protein>
<dbReference type="EMBL" id="JARKHS020024997">
    <property type="protein sequence ID" value="KAK8767779.1"/>
    <property type="molecule type" value="Genomic_DNA"/>
</dbReference>
<dbReference type="PROSITE" id="PS51885">
    <property type="entry name" value="NEPRILYSIN"/>
    <property type="match status" value="1"/>
</dbReference>
<evidence type="ECO:0000313" key="10">
    <source>
        <dbReference type="EMBL" id="KAK8767779.1"/>
    </source>
</evidence>
<gene>
    <name evidence="10" type="ORF">V5799_005438</name>
</gene>
<comment type="caution">
    <text evidence="10">The sequence shown here is derived from an EMBL/GenBank/DDBJ whole genome shotgun (WGS) entry which is preliminary data.</text>
</comment>
<keyword evidence="5" id="KW-0378">Hydrolase</keyword>
<evidence type="ECO:0000256" key="1">
    <source>
        <dbReference type="ARBA" id="ARBA00001947"/>
    </source>
</evidence>
<comment type="similarity">
    <text evidence="2">Belongs to the peptidase M13 family.</text>
</comment>
<dbReference type="InterPro" id="IPR018497">
    <property type="entry name" value="Peptidase_M13_C"/>
</dbReference>
<keyword evidence="3" id="KW-0645">Protease</keyword>
<keyword evidence="6" id="KW-0862">Zinc</keyword>
<evidence type="ECO:0000256" key="3">
    <source>
        <dbReference type="ARBA" id="ARBA00022670"/>
    </source>
</evidence>
<evidence type="ECO:0000259" key="8">
    <source>
        <dbReference type="Pfam" id="PF01431"/>
    </source>
</evidence>
<sequence>MSESNDLASFVVQRMSVLVPPLDRDAVLELSTDIIFTESQVVVFLVQVNKSLEETKQTSSFWTQIKHLGNYSKDAVSSQRWLSVIRHGAHPSSAAEDSVYARPLALALLTRLLSDRGGVETARRLLWWGLVRELAPYASGRYLPKDPERLNRFCVARVASVSRLAIMAVHLFRAVTPGILSSTESMADRVRAALLEALRSSPWLRDGPTRNTALLKAASMALSVGFPKGLSRESELDAYFAPLRDLRANRSLSSWLELRRFLQRRKSPADDATASHVHKVNAYYLSDNRVMVPAGIIQEPVYFHGAADAYNYGSLGQALSSRWARCRTQVERDMMSWESGLRQDPENLGDFSGARLAYEAFQSLPDRRRALSVAGFGSERLFFIGHCVKWCRSLTEHRNEGYARGRSRCIVPLMHMPEFSEAFGCGAKAYMNPERKCSFW</sequence>